<accession>A0ABU0CSP0</accession>
<comment type="subcellular location">
    <subcellularLocation>
        <location evidence="2">Bacterial flagellum basal body</location>
    </subcellularLocation>
</comment>
<dbReference type="NCBIfam" id="TIGR03506">
    <property type="entry name" value="FlgEFG_subfam"/>
    <property type="match status" value="1"/>
</dbReference>
<keyword evidence="6" id="KW-1185">Reference proteome</keyword>
<keyword evidence="5" id="KW-0966">Cell projection</keyword>
<keyword evidence="2" id="KW-0975">Bacterial flagellum</keyword>
<dbReference type="Proteomes" id="UP001232445">
    <property type="component" value="Unassembled WGS sequence"/>
</dbReference>
<name>A0ABU0CSP0_9BACI</name>
<evidence type="ECO:0000259" key="4">
    <source>
        <dbReference type="Pfam" id="PF06429"/>
    </source>
</evidence>
<dbReference type="InterPro" id="IPR037925">
    <property type="entry name" value="FlgE/F/G-like"/>
</dbReference>
<evidence type="ECO:0000313" key="5">
    <source>
        <dbReference type="EMBL" id="MDQ0339443.1"/>
    </source>
</evidence>
<reference evidence="5 6" key="1">
    <citation type="submission" date="2023-07" db="EMBL/GenBank/DDBJ databases">
        <title>Genomic Encyclopedia of Type Strains, Phase IV (KMG-IV): sequencing the most valuable type-strain genomes for metagenomic binning, comparative biology and taxonomic classification.</title>
        <authorList>
            <person name="Goeker M."/>
        </authorList>
    </citation>
    <scope>NUCLEOTIDE SEQUENCE [LARGE SCALE GENOMIC DNA]</scope>
    <source>
        <strain evidence="5 6">DSM 17740</strain>
    </source>
</reference>
<comment type="similarity">
    <text evidence="1 2">Belongs to the flagella basal body rod proteins family.</text>
</comment>
<feature type="domain" description="Flagellar basal body rod protein N-terminal" evidence="3">
    <location>
        <begin position="5"/>
        <end position="35"/>
    </location>
</feature>
<dbReference type="EMBL" id="JAUSUQ010000007">
    <property type="protein sequence ID" value="MDQ0339443.1"/>
    <property type="molecule type" value="Genomic_DNA"/>
</dbReference>
<dbReference type="InterPro" id="IPR001444">
    <property type="entry name" value="Flag_bb_rod_N"/>
</dbReference>
<keyword evidence="5" id="KW-0969">Cilium</keyword>
<protein>
    <submittedName>
        <fullName evidence="5">Flagellar basal-body rod protein FlgG</fullName>
    </submittedName>
</protein>
<dbReference type="Pfam" id="PF00460">
    <property type="entry name" value="Flg_bb_rod"/>
    <property type="match status" value="1"/>
</dbReference>
<gene>
    <name evidence="5" type="ORF">J2S00_002230</name>
</gene>
<evidence type="ECO:0000256" key="2">
    <source>
        <dbReference type="RuleBase" id="RU362116"/>
    </source>
</evidence>
<dbReference type="InterPro" id="IPR010930">
    <property type="entry name" value="Flg_bb/hook_C_dom"/>
</dbReference>
<evidence type="ECO:0000259" key="3">
    <source>
        <dbReference type="Pfam" id="PF00460"/>
    </source>
</evidence>
<keyword evidence="5" id="KW-0282">Flagellum</keyword>
<dbReference type="Pfam" id="PF06429">
    <property type="entry name" value="Flg_bbr_C"/>
    <property type="match status" value="1"/>
</dbReference>
<dbReference type="PANTHER" id="PTHR30435:SF19">
    <property type="entry name" value="FLAGELLAR BASAL-BODY ROD PROTEIN FLGG"/>
    <property type="match status" value="1"/>
</dbReference>
<evidence type="ECO:0000256" key="1">
    <source>
        <dbReference type="ARBA" id="ARBA00009677"/>
    </source>
</evidence>
<organism evidence="5 6">
    <name type="scientific">Caldalkalibacillus uzonensis</name>
    <dbReference type="NCBI Taxonomy" id="353224"/>
    <lineage>
        <taxon>Bacteria</taxon>
        <taxon>Bacillati</taxon>
        <taxon>Bacillota</taxon>
        <taxon>Bacilli</taxon>
        <taxon>Bacillales</taxon>
        <taxon>Bacillaceae</taxon>
        <taxon>Caldalkalibacillus</taxon>
    </lineage>
</organism>
<dbReference type="PANTHER" id="PTHR30435">
    <property type="entry name" value="FLAGELLAR PROTEIN"/>
    <property type="match status" value="1"/>
</dbReference>
<dbReference type="InterPro" id="IPR020013">
    <property type="entry name" value="Flagellar_FlgE/F/G"/>
</dbReference>
<proteinExistence type="inferred from homology"/>
<comment type="caution">
    <text evidence="5">The sequence shown here is derived from an EMBL/GenBank/DDBJ whole genome shotgun (WGS) entry which is preliminary data.</text>
</comment>
<evidence type="ECO:0000313" key="6">
    <source>
        <dbReference type="Proteomes" id="UP001232445"/>
    </source>
</evidence>
<dbReference type="RefSeq" id="WP_307339412.1">
    <property type="nucleotide sequence ID" value="NZ_JAUSUQ010000007.1"/>
</dbReference>
<dbReference type="SUPFAM" id="SSF117143">
    <property type="entry name" value="Flagellar hook protein flgE"/>
    <property type="match status" value="1"/>
</dbReference>
<sequence>MNRIMLTSATSLRQLQLKVDTHAHNLSNLNTAGFKRREATFQDLLTQQIYNQPHPGQEAGRLTPYGVRIGHGVRISQTTLRPEQGGVLVTERPLDFMIEGPHAWFRLGHTAVGEAGVEAGEVVYTRDGHFQLAPHPELDGLVRVVAADGSPLLAADGGQITFPAHYDTIELREDGTLLAYPAQTPQESVEYNLAVAYIDRPDQLVAIGDNRFRWPGDAADIELINLVEQEPGGRTIRLRQGALETSNVDLAQEMTQVMATQRLMQLQARSISIADDMMGLANSIRA</sequence>
<feature type="domain" description="Flagellar basal-body/hook protein C-terminal" evidence="4">
    <location>
        <begin position="239"/>
        <end position="283"/>
    </location>
</feature>